<keyword evidence="4" id="KW-1185">Reference proteome</keyword>
<evidence type="ECO:0000313" key="4">
    <source>
        <dbReference type="Proteomes" id="UP001429601"/>
    </source>
</evidence>
<keyword evidence="1" id="KW-0812">Transmembrane</keyword>
<proteinExistence type="predicted"/>
<dbReference type="InterPro" id="IPR052710">
    <property type="entry name" value="CAAX_protease"/>
</dbReference>
<dbReference type="PANTHER" id="PTHR36435">
    <property type="entry name" value="SLR1288 PROTEIN"/>
    <property type="match status" value="1"/>
</dbReference>
<feature type="transmembrane region" description="Helical" evidence="1">
    <location>
        <begin position="111"/>
        <end position="132"/>
    </location>
</feature>
<evidence type="ECO:0000256" key="1">
    <source>
        <dbReference type="SAM" id="Phobius"/>
    </source>
</evidence>
<dbReference type="GO" id="GO:0008237">
    <property type="term" value="F:metallopeptidase activity"/>
    <property type="evidence" value="ECO:0007669"/>
    <property type="project" value="UniProtKB-KW"/>
</dbReference>
<evidence type="ECO:0000259" key="2">
    <source>
        <dbReference type="Pfam" id="PF02517"/>
    </source>
</evidence>
<keyword evidence="1" id="KW-0472">Membrane</keyword>
<gene>
    <name evidence="3" type="ORF">HBF26_03180</name>
</gene>
<keyword evidence="3" id="KW-0645">Protease</keyword>
<dbReference type="InterPro" id="IPR003675">
    <property type="entry name" value="Rce1/LyrA-like_dom"/>
</dbReference>
<reference evidence="3 4" key="1">
    <citation type="journal article" date="2011" name="Curr. Microbiol.">
        <title>Luteibacter jiangsuensis sp. nov.: a methamidophos-degrading bacterium isolated from a methamidophos-manufacturing factory.</title>
        <authorList>
            <person name="Wang L."/>
            <person name="Wang G.L."/>
            <person name="Li S.P."/>
            <person name="Jiang J.D."/>
        </authorList>
    </citation>
    <scope>NUCLEOTIDE SEQUENCE [LARGE SCALE GENOMIC DNA]</scope>
    <source>
        <strain evidence="3 4">CGMCC 1.10133</strain>
    </source>
</reference>
<name>A0ABX0Q005_9GAMM</name>
<keyword evidence="3" id="KW-0378">Hydrolase</keyword>
<keyword evidence="3" id="KW-0482">Metalloprotease</keyword>
<dbReference type="Proteomes" id="UP001429601">
    <property type="component" value="Unassembled WGS sequence"/>
</dbReference>
<feature type="domain" description="CAAX prenyl protease 2/Lysostaphin resistance protein A-like" evidence="2">
    <location>
        <begin position="156"/>
        <end position="247"/>
    </location>
</feature>
<accession>A0ABX0Q005</accession>
<protein>
    <submittedName>
        <fullName evidence="3">CPBP family intramembrane metalloprotease</fullName>
    </submittedName>
</protein>
<feature type="transmembrane region" description="Helical" evidence="1">
    <location>
        <begin position="210"/>
        <end position="229"/>
    </location>
</feature>
<keyword evidence="1" id="KW-1133">Transmembrane helix</keyword>
<dbReference type="Pfam" id="PF02517">
    <property type="entry name" value="Rce1-like"/>
    <property type="match status" value="1"/>
</dbReference>
<sequence>MAHDYLPESPSSTFRAPAPPPGIVETVLCIVAYFAMQFVFGALFGGASMQIARHFPDQVPAAPDRLIVVVILTVLCAAALASWLVVRRWGPEHARDPGPGGLGFTEPAGRFIVMGTILGLAAPMIGGLLTQLLAGEHTVSQAVSDIADKAHIGMRVALLPVVVLAGPAVEELLFRGALLSVLRTRLGDGWAIALSALVFGTVHLPDLAWLWYAVPNLVLVGLFCAWLRVRSGSLWPSFVAHAANNALATIAWFTASAGAGS</sequence>
<organism evidence="3 4">
    <name type="scientific">Luteibacter jiangsuensis</name>
    <dbReference type="NCBI Taxonomy" id="637577"/>
    <lineage>
        <taxon>Bacteria</taxon>
        <taxon>Pseudomonadati</taxon>
        <taxon>Pseudomonadota</taxon>
        <taxon>Gammaproteobacteria</taxon>
        <taxon>Lysobacterales</taxon>
        <taxon>Rhodanobacteraceae</taxon>
        <taxon>Luteibacter</taxon>
    </lineage>
</organism>
<comment type="caution">
    <text evidence="3">The sequence shown here is derived from an EMBL/GenBank/DDBJ whole genome shotgun (WGS) entry which is preliminary data.</text>
</comment>
<feature type="transmembrane region" description="Helical" evidence="1">
    <location>
        <begin position="23"/>
        <end position="46"/>
    </location>
</feature>
<dbReference type="PANTHER" id="PTHR36435:SF1">
    <property type="entry name" value="CAAX AMINO TERMINAL PROTEASE FAMILY PROTEIN"/>
    <property type="match status" value="1"/>
</dbReference>
<dbReference type="EMBL" id="JAAQQR010000001">
    <property type="protein sequence ID" value="NID03874.1"/>
    <property type="molecule type" value="Genomic_DNA"/>
</dbReference>
<feature type="transmembrane region" description="Helical" evidence="1">
    <location>
        <begin position="152"/>
        <end position="174"/>
    </location>
</feature>
<dbReference type="RefSeq" id="WP_167122951.1">
    <property type="nucleotide sequence ID" value="NZ_JAAQQR010000001.1"/>
</dbReference>
<feature type="transmembrane region" description="Helical" evidence="1">
    <location>
        <begin position="66"/>
        <end position="86"/>
    </location>
</feature>
<evidence type="ECO:0000313" key="3">
    <source>
        <dbReference type="EMBL" id="NID03874.1"/>
    </source>
</evidence>